<sequence>MGVKVATTSTFHHFVAVHHSQTLVSSAVSSPSRRRSFGHSCRSLMHSPPPSSPLFGSSNLRHSKSSSEILKTSKPTKTQLIRRAFTGNIDPFSEEEFSKKMEELSLKFQEDNETETTNSFGLDRTSSVQPPWPEMIQMSSSIERKANSVDLPISLRIIKRKLQMEEGLINQVSESACCSVKRAFSSMVFMIRELQSFTLHMRELLLFEDLQGILLRVRKEMHASFVWLFQQVFSATPTLMVSVMILLANFTVYSIGNNSALAAAATPPPTMDTVLFSYDRTEISETHEKFEDSMIKTFSVSSKTSFVGGGGGNGGNNGPPVQSGTDGDGSDQFRTPSQFSSSSLGATDSDVSVSGQEESRLWRSILEESEKMEKMDHETMKQMVAPVEARLEAEESMDYFKTELLYQTGLSQQPDNVLLLANYAQFLYLIIHDYDRAEKYFKRAAKAEPADAEALSKYATFLWKARNDIWRAEETFLEAISADPTNSFYSANYAHFLWNTGGDETCFPLDAPPQQNTT</sequence>
<protein>
    <recommendedName>
        <fullName evidence="4">Tetratricopeptide repeat-like superfamily protein</fullName>
    </recommendedName>
</protein>
<dbReference type="PANTHER" id="PTHR26312">
    <property type="entry name" value="TETRATRICOPEPTIDE REPEAT PROTEIN 5"/>
    <property type="match status" value="1"/>
</dbReference>
<reference evidence="2 3" key="1">
    <citation type="submission" date="2022-03" db="EMBL/GenBank/DDBJ databases">
        <authorList>
            <person name="Macdonald S."/>
            <person name="Ahmed S."/>
            <person name="Newling K."/>
        </authorList>
    </citation>
    <scope>NUCLEOTIDE SEQUENCE [LARGE SCALE GENOMIC DNA]</scope>
</reference>
<comment type="caution">
    <text evidence="2">The sequence shown here is derived from an EMBL/GenBank/DDBJ whole genome shotgun (WGS) entry which is preliminary data.</text>
</comment>
<proteinExistence type="predicted"/>
<organism evidence="2 3">
    <name type="scientific">Eruca vesicaria subsp. sativa</name>
    <name type="common">Garden rocket</name>
    <name type="synonym">Eruca sativa</name>
    <dbReference type="NCBI Taxonomy" id="29727"/>
    <lineage>
        <taxon>Eukaryota</taxon>
        <taxon>Viridiplantae</taxon>
        <taxon>Streptophyta</taxon>
        <taxon>Embryophyta</taxon>
        <taxon>Tracheophyta</taxon>
        <taxon>Spermatophyta</taxon>
        <taxon>Magnoliopsida</taxon>
        <taxon>eudicotyledons</taxon>
        <taxon>Gunneridae</taxon>
        <taxon>Pentapetalae</taxon>
        <taxon>rosids</taxon>
        <taxon>malvids</taxon>
        <taxon>Brassicales</taxon>
        <taxon>Brassicaceae</taxon>
        <taxon>Brassiceae</taxon>
        <taxon>Eruca</taxon>
    </lineage>
</organism>
<feature type="compositionally biased region" description="Gly residues" evidence="1">
    <location>
        <begin position="307"/>
        <end position="317"/>
    </location>
</feature>
<feature type="region of interest" description="Disordered" evidence="1">
    <location>
        <begin position="306"/>
        <end position="359"/>
    </location>
</feature>
<dbReference type="PANTHER" id="PTHR26312:SF136">
    <property type="entry name" value="BNAC05G05070D PROTEIN"/>
    <property type="match status" value="1"/>
</dbReference>
<dbReference type="EMBL" id="CAKOAT010665154">
    <property type="protein sequence ID" value="CAH8385497.1"/>
    <property type="molecule type" value="Genomic_DNA"/>
</dbReference>
<evidence type="ECO:0000313" key="2">
    <source>
        <dbReference type="EMBL" id="CAH8385497.1"/>
    </source>
</evidence>
<evidence type="ECO:0000313" key="3">
    <source>
        <dbReference type="Proteomes" id="UP001642260"/>
    </source>
</evidence>
<gene>
    <name evidence="2" type="ORF">ERUC_LOCUS37980</name>
</gene>
<dbReference type="InterPro" id="IPR011990">
    <property type="entry name" value="TPR-like_helical_dom_sf"/>
</dbReference>
<feature type="region of interest" description="Disordered" evidence="1">
    <location>
        <begin position="26"/>
        <end position="74"/>
    </location>
</feature>
<name>A0ABC8LQ55_ERUVS</name>
<dbReference type="Gene3D" id="1.25.40.10">
    <property type="entry name" value="Tetratricopeptide repeat domain"/>
    <property type="match status" value="1"/>
</dbReference>
<evidence type="ECO:0008006" key="4">
    <source>
        <dbReference type="Google" id="ProtNLM"/>
    </source>
</evidence>
<evidence type="ECO:0000256" key="1">
    <source>
        <dbReference type="SAM" id="MobiDB-lite"/>
    </source>
</evidence>
<dbReference type="Proteomes" id="UP001642260">
    <property type="component" value="Unassembled WGS sequence"/>
</dbReference>
<dbReference type="AlphaFoldDB" id="A0ABC8LQ55"/>
<feature type="compositionally biased region" description="Polar residues" evidence="1">
    <location>
        <begin position="54"/>
        <end position="74"/>
    </location>
</feature>
<dbReference type="SUPFAM" id="SSF48452">
    <property type="entry name" value="TPR-like"/>
    <property type="match status" value="1"/>
</dbReference>
<accession>A0ABC8LQ55</accession>
<feature type="compositionally biased region" description="Polar residues" evidence="1">
    <location>
        <begin position="332"/>
        <end position="356"/>
    </location>
</feature>
<keyword evidence="3" id="KW-1185">Reference proteome</keyword>